<evidence type="ECO:0000313" key="1">
    <source>
        <dbReference type="EMBL" id="TWF78991.1"/>
    </source>
</evidence>
<reference evidence="1 2" key="1">
    <citation type="submission" date="2019-06" db="EMBL/GenBank/DDBJ databases">
        <title>Sequencing the genomes of 1000 actinobacteria strains.</title>
        <authorList>
            <person name="Klenk H.-P."/>
        </authorList>
    </citation>
    <scope>NUCLEOTIDE SEQUENCE [LARGE SCALE GENOMIC DNA]</scope>
    <source>
        <strain evidence="1 2">DSM 45671</strain>
    </source>
</reference>
<dbReference type="AlphaFoldDB" id="A0A561SVX9"/>
<evidence type="ECO:0000313" key="2">
    <source>
        <dbReference type="Proteomes" id="UP000321261"/>
    </source>
</evidence>
<organism evidence="1 2">
    <name type="scientific">Pseudonocardia hierapolitana</name>
    <dbReference type="NCBI Taxonomy" id="1128676"/>
    <lineage>
        <taxon>Bacteria</taxon>
        <taxon>Bacillati</taxon>
        <taxon>Actinomycetota</taxon>
        <taxon>Actinomycetes</taxon>
        <taxon>Pseudonocardiales</taxon>
        <taxon>Pseudonocardiaceae</taxon>
        <taxon>Pseudonocardia</taxon>
    </lineage>
</organism>
<dbReference type="EMBL" id="VIWU01000001">
    <property type="protein sequence ID" value="TWF78991.1"/>
    <property type="molecule type" value="Genomic_DNA"/>
</dbReference>
<sequence length="31" mass="3453">MRLIRLVDLVAGQHNEPVRGLRVTGALLRKA</sequence>
<keyword evidence="2" id="KW-1185">Reference proteome</keyword>
<comment type="caution">
    <text evidence="1">The sequence shown here is derived from an EMBL/GenBank/DDBJ whole genome shotgun (WGS) entry which is preliminary data.</text>
</comment>
<proteinExistence type="predicted"/>
<protein>
    <submittedName>
        <fullName evidence="1">Uncharacterized protein</fullName>
    </submittedName>
</protein>
<dbReference type="Proteomes" id="UP000321261">
    <property type="component" value="Unassembled WGS sequence"/>
</dbReference>
<name>A0A561SVX9_9PSEU</name>
<accession>A0A561SVX9</accession>
<gene>
    <name evidence="1" type="ORF">FHX44_114917</name>
</gene>